<keyword evidence="7" id="KW-1185">Reference proteome</keyword>
<dbReference type="Gene3D" id="1.10.1450.10">
    <property type="entry name" value="Tetraspanin"/>
    <property type="match status" value="1"/>
</dbReference>
<keyword evidence="3 5" id="KW-1133">Transmembrane helix</keyword>
<evidence type="ECO:0000256" key="1">
    <source>
        <dbReference type="ARBA" id="ARBA00004141"/>
    </source>
</evidence>
<comment type="caution">
    <text evidence="6">The sequence shown here is derived from an EMBL/GenBank/DDBJ whole genome shotgun (WGS) entry which is preliminary data.</text>
</comment>
<dbReference type="OrthoDB" id="10051670at2759"/>
<keyword evidence="4 5" id="KW-0472">Membrane</keyword>
<dbReference type="InterPro" id="IPR018499">
    <property type="entry name" value="Tetraspanin/Peripherin"/>
</dbReference>
<name>A0A5N5SIX4_9CRUS</name>
<dbReference type="EMBL" id="SEYY01024618">
    <property type="protein sequence ID" value="KAB7494005.1"/>
    <property type="molecule type" value="Genomic_DNA"/>
</dbReference>
<comment type="subcellular location">
    <subcellularLocation>
        <location evidence="1">Membrane</location>
        <topology evidence="1">Multi-pass membrane protein</topology>
    </subcellularLocation>
</comment>
<dbReference type="InterPro" id="IPR008952">
    <property type="entry name" value="Tetraspanin_EC2_sf"/>
</dbReference>
<reference evidence="6 7" key="1">
    <citation type="journal article" date="2019" name="PLoS Biol.">
        <title>Sex chromosomes control vertical transmission of feminizing Wolbachia symbionts in an isopod.</title>
        <authorList>
            <person name="Becking T."/>
            <person name="Chebbi M.A."/>
            <person name="Giraud I."/>
            <person name="Moumen B."/>
            <person name="Laverre T."/>
            <person name="Caubet Y."/>
            <person name="Peccoud J."/>
            <person name="Gilbert C."/>
            <person name="Cordaux R."/>
        </authorList>
    </citation>
    <scope>NUCLEOTIDE SEQUENCE [LARGE SCALE GENOMIC DNA]</scope>
    <source>
        <strain evidence="6">ANa2</strain>
        <tissue evidence="6">Whole body excluding digestive tract and cuticle</tissue>
    </source>
</reference>
<evidence type="ECO:0000256" key="4">
    <source>
        <dbReference type="ARBA" id="ARBA00023136"/>
    </source>
</evidence>
<evidence type="ECO:0000313" key="7">
    <source>
        <dbReference type="Proteomes" id="UP000326759"/>
    </source>
</evidence>
<dbReference type="CDD" id="cd03127">
    <property type="entry name" value="tetraspanin_LEL"/>
    <property type="match status" value="1"/>
</dbReference>
<feature type="transmembrane region" description="Helical" evidence="5">
    <location>
        <begin position="134"/>
        <end position="152"/>
    </location>
</feature>
<dbReference type="GO" id="GO:0016020">
    <property type="term" value="C:membrane"/>
    <property type="evidence" value="ECO:0007669"/>
    <property type="project" value="UniProtKB-SubCell"/>
</dbReference>
<evidence type="ECO:0000256" key="3">
    <source>
        <dbReference type="ARBA" id="ARBA00022989"/>
    </source>
</evidence>
<dbReference type="SUPFAM" id="SSF48652">
    <property type="entry name" value="Tetraspanin"/>
    <property type="match status" value="1"/>
</dbReference>
<evidence type="ECO:0000256" key="2">
    <source>
        <dbReference type="ARBA" id="ARBA00022692"/>
    </source>
</evidence>
<sequence>MYLVSSAILLQNGLEDTKLSPHIQVVMKGNINQYKIDTYSKWKVDAVQEKIGCCGGYGDIDYRSIHIEIPDTCRDPVTGNQYKHDCGEVLSWYMQTKTGWMCGIALGICFFQVKMHFLFIINNIDINKNHAFKHTIYIFEVVITIMAFKHITKLKRQI</sequence>
<dbReference type="AlphaFoldDB" id="A0A5N5SIX4"/>
<gene>
    <name evidence="6" type="ORF">Anas_01627</name>
</gene>
<accession>A0A5N5SIX4</accession>
<keyword evidence="2 5" id="KW-0812">Transmembrane</keyword>
<evidence type="ECO:0000256" key="5">
    <source>
        <dbReference type="SAM" id="Phobius"/>
    </source>
</evidence>
<organism evidence="6 7">
    <name type="scientific">Armadillidium nasatum</name>
    <dbReference type="NCBI Taxonomy" id="96803"/>
    <lineage>
        <taxon>Eukaryota</taxon>
        <taxon>Metazoa</taxon>
        <taxon>Ecdysozoa</taxon>
        <taxon>Arthropoda</taxon>
        <taxon>Crustacea</taxon>
        <taxon>Multicrustacea</taxon>
        <taxon>Malacostraca</taxon>
        <taxon>Eumalacostraca</taxon>
        <taxon>Peracarida</taxon>
        <taxon>Isopoda</taxon>
        <taxon>Oniscidea</taxon>
        <taxon>Crinocheta</taxon>
        <taxon>Armadillidiidae</taxon>
        <taxon>Armadillidium</taxon>
    </lineage>
</organism>
<feature type="transmembrane region" description="Helical" evidence="5">
    <location>
        <begin position="100"/>
        <end position="122"/>
    </location>
</feature>
<dbReference type="Pfam" id="PF00335">
    <property type="entry name" value="Tetraspanin"/>
    <property type="match status" value="1"/>
</dbReference>
<protein>
    <submittedName>
        <fullName evidence="6">Uncharacterized protein</fullName>
    </submittedName>
</protein>
<evidence type="ECO:0000313" key="6">
    <source>
        <dbReference type="EMBL" id="KAB7494005.1"/>
    </source>
</evidence>
<dbReference type="Proteomes" id="UP000326759">
    <property type="component" value="Unassembled WGS sequence"/>
</dbReference>
<proteinExistence type="predicted"/>